<name>A0A1Q1G2M1_9BACL</name>
<protein>
    <submittedName>
        <fullName evidence="1">Disulfide oxidoreductase YuzD</fullName>
    </submittedName>
</protein>
<dbReference type="OrthoDB" id="2389679at2"/>
<dbReference type="Gene3D" id="3.40.30.30">
    <property type="entry name" value="Hypothetical protein sa0798"/>
    <property type="match status" value="1"/>
</dbReference>
<dbReference type="Pfam" id="PF07315">
    <property type="entry name" value="DUF1462"/>
    <property type="match status" value="1"/>
</dbReference>
<evidence type="ECO:0000313" key="1">
    <source>
        <dbReference type="EMBL" id="RPF57562.1"/>
    </source>
</evidence>
<reference evidence="1 2" key="1">
    <citation type="submission" date="2018-11" db="EMBL/GenBank/DDBJ databases">
        <title>Genomic Encyclopedia of Type Strains, Phase IV (KMG-IV): sequencing the most valuable type-strain genomes for metagenomic binning, comparative biology and taxonomic classification.</title>
        <authorList>
            <person name="Goeker M."/>
        </authorList>
    </citation>
    <scope>NUCLEOTIDE SEQUENCE [LARGE SCALE GENOMIC DNA]</scope>
    <source>
        <strain evidence="1 2">DSM 29158</strain>
    </source>
</reference>
<evidence type="ECO:0000313" key="2">
    <source>
        <dbReference type="Proteomes" id="UP000277108"/>
    </source>
</evidence>
<dbReference type="RefSeq" id="WP_077140699.1">
    <property type="nucleotide sequence ID" value="NZ_CBCSGK010000002.1"/>
</dbReference>
<accession>A0A3N5CC66</accession>
<sequence>MTHMNVVVYGADVVCASCVNAPSSKETYEWLQSILQRSFPDLDFNYVYKDIQSKDDIITDYDDYIVQQIDEDELFYPTLVINDEVVADGYIQYQQIKHFIQKEIADQS</sequence>
<keyword evidence="2" id="KW-1185">Reference proteome</keyword>
<comment type="caution">
    <text evidence="1">The sequence shown here is derived from an EMBL/GenBank/DDBJ whole genome shotgun (WGS) entry which is preliminary data.</text>
</comment>
<accession>A0A1Q1G2M1</accession>
<dbReference type="STRING" id="1849491.BVH56_06695"/>
<dbReference type="EMBL" id="RKRK01000002">
    <property type="protein sequence ID" value="RPF57562.1"/>
    <property type="molecule type" value="Genomic_DNA"/>
</dbReference>
<dbReference type="Proteomes" id="UP000277108">
    <property type="component" value="Unassembled WGS sequence"/>
</dbReference>
<dbReference type="AlphaFoldDB" id="A0A1Q1G2M1"/>
<dbReference type="InterPro" id="IPR036249">
    <property type="entry name" value="Thioredoxin-like_sf"/>
</dbReference>
<dbReference type="SUPFAM" id="SSF52833">
    <property type="entry name" value="Thioredoxin-like"/>
    <property type="match status" value="1"/>
</dbReference>
<organism evidence="1 2">
    <name type="scientific">Abyssicoccus albus</name>
    <dbReference type="NCBI Taxonomy" id="1817405"/>
    <lineage>
        <taxon>Bacteria</taxon>
        <taxon>Bacillati</taxon>
        <taxon>Bacillota</taxon>
        <taxon>Bacilli</taxon>
        <taxon>Bacillales</taxon>
        <taxon>Abyssicoccaceae</taxon>
    </lineage>
</organism>
<gene>
    <name evidence="1" type="ORF">EDD62_0183</name>
</gene>
<proteinExistence type="predicted"/>
<dbReference type="InterPro" id="IPR038218">
    <property type="entry name" value="YuzD-like_sp"/>
</dbReference>
<dbReference type="InterPro" id="IPR009190">
    <property type="entry name" value="DUF1462"/>
</dbReference>